<name>A0A9P0H1G8_NEZVI</name>
<evidence type="ECO:0000313" key="2">
    <source>
        <dbReference type="Proteomes" id="UP001152798"/>
    </source>
</evidence>
<sequence>MSPNSGEEINTFQRFANSGIIRTEENNIDHHSMTSNCALKEKLQSLPGVLARDLVSSSCSGRRRLPSKNYLASIESLEDSEEETASRSSVSKAGSQGEYKILTVQLE</sequence>
<reference evidence="1" key="1">
    <citation type="submission" date="2022-01" db="EMBL/GenBank/DDBJ databases">
        <authorList>
            <person name="King R."/>
        </authorList>
    </citation>
    <scope>NUCLEOTIDE SEQUENCE</scope>
</reference>
<protein>
    <submittedName>
        <fullName evidence="1">Uncharacterized protein</fullName>
    </submittedName>
</protein>
<dbReference type="EMBL" id="OV725077">
    <property type="protein sequence ID" value="CAH1388787.1"/>
    <property type="molecule type" value="Genomic_DNA"/>
</dbReference>
<keyword evidence="2" id="KW-1185">Reference proteome</keyword>
<gene>
    <name evidence="1" type="ORF">NEZAVI_LOCUS325</name>
</gene>
<dbReference type="AlphaFoldDB" id="A0A9P0H1G8"/>
<proteinExistence type="predicted"/>
<evidence type="ECO:0000313" key="1">
    <source>
        <dbReference type="EMBL" id="CAH1388787.1"/>
    </source>
</evidence>
<organism evidence="1 2">
    <name type="scientific">Nezara viridula</name>
    <name type="common">Southern green stink bug</name>
    <name type="synonym">Cimex viridulus</name>
    <dbReference type="NCBI Taxonomy" id="85310"/>
    <lineage>
        <taxon>Eukaryota</taxon>
        <taxon>Metazoa</taxon>
        <taxon>Ecdysozoa</taxon>
        <taxon>Arthropoda</taxon>
        <taxon>Hexapoda</taxon>
        <taxon>Insecta</taxon>
        <taxon>Pterygota</taxon>
        <taxon>Neoptera</taxon>
        <taxon>Paraneoptera</taxon>
        <taxon>Hemiptera</taxon>
        <taxon>Heteroptera</taxon>
        <taxon>Panheteroptera</taxon>
        <taxon>Pentatomomorpha</taxon>
        <taxon>Pentatomoidea</taxon>
        <taxon>Pentatomidae</taxon>
        <taxon>Pentatominae</taxon>
        <taxon>Nezara</taxon>
    </lineage>
</organism>
<dbReference type="OrthoDB" id="10506188at2759"/>
<dbReference type="Proteomes" id="UP001152798">
    <property type="component" value="Chromosome 1"/>
</dbReference>
<accession>A0A9P0H1G8</accession>